<keyword evidence="6" id="KW-0999">Mitochondrion inner membrane</keyword>
<dbReference type="OMA" id="YMVKTQI"/>
<evidence type="ECO:0000256" key="6">
    <source>
        <dbReference type="ARBA" id="ARBA00022792"/>
    </source>
</evidence>
<feature type="repeat" description="Solcar" evidence="10">
    <location>
        <begin position="1"/>
        <end position="90"/>
    </location>
</feature>
<dbReference type="STRING" id="48709.A0A1D2MWL9"/>
<sequence length="306" mass="33880">MELVIGGMAAVGAGTFSNPLEVVKIRMQLQGELQAKGKYAVHYKNAFHAAYVIGSKDGLLALQKGLVPALWYQFVMNGARLGTYQIAEKQGWTRRKNGDGVHPLKSLTAGAISGIIGAVLGSPFYLIKTHLQSRANERSIAVGHQHAYKGLTQAMKHIYATQGILGLWRGSSSAIPRVAVASGVQMITFEKSLELVRDLQLFPQTSWLTAFCASLISGVFVSISMSPFDLIATRFYNQGVDAKGKGILYKSLFDCIRKIHLEEGFMGFYKGWTANYFRLGPHTLLLLVFWDRLKHHHKMYEQRASS</sequence>
<evidence type="ECO:0000256" key="2">
    <source>
        <dbReference type="ARBA" id="ARBA00006375"/>
    </source>
</evidence>
<evidence type="ECO:0000313" key="12">
    <source>
        <dbReference type="EMBL" id="ODM97443.1"/>
    </source>
</evidence>
<keyword evidence="3 11" id="KW-0813">Transport</keyword>
<evidence type="ECO:0000256" key="1">
    <source>
        <dbReference type="ARBA" id="ARBA00004448"/>
    </source>
</evidence>
<evidence type="ECO:0000256" key="9">
    <source>
        <dbReference type="ARBA" id="ARBA00023136"/>
    </source>
</evidence>
<dbReference type="Gene3D" id="1.50.40.10">
    <property type="entry name" value="Mitochondrial carrier domain"/>
    <property type="match status" value="1"/>
</dbReference>
<dbReference type="AlphaFoldDB" id="A0A1D2MWL9"/>
<dbReference type="SUPFAM" id="SSF103506">
    <property type="entry name" value="Mitochondrial carrier"/>
    <property type="match status" value="1"/>
</dbReference>
<gene>
    <name evidence="12" type="ORF">Ocin01_09243</name>
</gene>
<organism evidence="12 13">
    <name type="scientific">Orchesella cincta</name>
    <name type="common">Springtail</name>
    <name type="synonym">Podura cincta</name>
    <dbReference type="NCBI Taxonomy" id="48709"/>
    <lineage>
        <taxon>Eukaryota</taxon>
        <taxon>Metazoa</taxon>
        <taxon>Ecdysozoa</taxon>
        <taxon>Arthropoda</taxon>
        <taxon>Hexapoda</taxon>
        <taxon>Collembola</taxon>
        <taxon>Entomobryomorpha</taxon>
        <taxon>Entomobryoidea</taxon>
        <taxon>Orchesellidae</taxon>
        <taxon>Orchesellinae</taxon>
        <taxon>Orchesella</taxon>
    </lineage>
</organism>
<evidence type="ECO:0000256" key="4">
    <source>
        <dbReference type="ARBA" id="ARBA00022692"/>
    </source>
</evidence>
<comment type="similarity">
    <text evidence="2 11">Belongs to the mitochondrial carrier (TC 2.A.29) family.</text>
</comment>
<accession>A0A1D2MWL9</accession>
<feature type="repeat" description="Solcar" evidence="10">
    <location>
        <begin position="205"/>
        <end position="296"/>
    </location>
</feature>
<dbReference type="GO" id="GO:0005743">
    <property type="term" value="C:mitochondrial inner membrane"/>
    <property type="evidence" value="ECO:0007669"/>
    <property type="project" value="UniProtKB-SubCell"/>
</dbReference>
<evidence type="ECO:0000313" key="13">
    <source>
        <dbReference type="Proteomes" id="UP000094527"/>
    </source>
</evidence>
<dbReference type="InterPro" id="IPR023395">
    <property type="entry name" value="MCP_dom_sf"/>
</dbReference>
<evidence type="ECO:0000256" key="3">
    <source>
        <dbReference type="ARBA" id="ARBA00022448"/>
    </source>
</evidence>
<dbReference type="InterPro" id="IPR051508">
    <property type="entry name" value="Mito_Carrier_Antiporter"/>
</dbReference>
<dbReference type="PROSITE" id="PS50920">
    <property type="entry name" value="SOLCAR"/>
    <property type="match status" value="3"/>
</dbReference>
<keyword evidence="9 10" id="KW-0472">Membrane</keyword>
<proteinExistence type="inferred from homology"/>
<dbReference type="Proteomes" id="UP000094527">
    <property type="component" value="Unassembled WGS sequence"/>
</dbReference>
<dbReference type="Pfam" id="PF00153">
    <property type="entry name" value="Mito_carr"/>
    <property type="match status" value="3"/>
</dbReference>
<dbReference type="EMBL" id="LJIJ01000442">
    <property type="protein sequence ID" value="ODM97443.1"/>
    <property type="molecule type" value="Genomic_DNA"/>
</dbReference>
<keyword evidence="7" id="KW-1133">Transmembrane helix</keyword>
<evidence type="ECO:0000256" key="7">
    <source>
        <dbReference type="ARBA" id="ARBA00022989"/>
    </source>
</evidence>
<evidence type="ECO:0000256" key="8">
    <source>
        <dbReference type="ARBA" id="ARBA00023128"/>
    </source>
</evidence>
<comment type="subcellular location">
    <subcellularLocation>
        <location evidence="1">Mitochondrion inner membrane</location>
        <topology evidence="1">Multi-pass membrane protein</topology>
    </subcellularLocation>
</comment>
<name>A0A1D2MWL9_ORCCI</name>
<dbReference type="OrthoDB" id="6703404at2759"/>
<keyword evidence="8" id="KW-0496">Mitochondrion</keyword>
<keyword evidence="5" id="KW-0677">Repeat</keyword>
<reference evidence="12 13" key="1">
    <citation type="journal article" date="2016" name="Genome Biol. Evol.">
        <title>Gene Family Evolution Reflects Adaptation to Soil Environmental Stressors in the Genome of the Collembolan Orchesella cincta.</title>
        <authorList>
            <person name="Faddeeva-Vakhrusheva A."/>
            <person name="Derks M.F."/>
            <person name="Anvar S.Y."/>
            <person name="Agamennone V."/>
            <person name="Suring W."/>
            <person name="Smit S."/>
            <person name="van Straalen N.M."/>
            <person name="Roelofs D."/>
        </authorList>
    </citation>
    <scope>NUCLEOTIDE SEQUENCE [LARGE SCALE GENOMIC DNA]</scope>
    <source>
        <tissue evidence="12">Mixed pool</tissue>
    </source>
</reference>
<evidence type="ECO:0000256" key="10">
    <source>
        <dbReference type="PROSITE-ProRule" id="PRU00282"/>
    </source>
</evidence>
<keyword evidence="13" id="KW-1185">Reference proteome</keyword>
<protein>
    <submittedName>
        <fullName evidence="12">Solute carrier family 25 member 35</fullName>
    </submittedName>
</protein>
<evidence type="ECO:0000256" key="5">
    <source>
        <dbReference type="ARBA" id="ARBA00022737"/>
    </source>
</evidence>
<dbReference type="PANTHER" id="PTHR45928">
    <property type="entry name" value="RE38146P"/>
    <property type="match status" value="1"/>
</dbReference>
<keyword evidence="4 10" id="KW-0812">Transmembrane</keyword>
<feature type="repeat" description="Solcar" evidence="10">
    <location>
        <begin position="101"/>
        <end position="195"/>
    </location>
</feature>
<evidence type="ECO:0000256" key="11">
    <source>
        <dbReference type="RuleBase" id="RU000488"/>
    </source>
</evidence>
<comment type="caution">
    <text evidence="12">The sequence shown here is derived from an EMBL/GenBank/DDBJ whole genome shotgun (WGS) entry which is preliminary data.</text>
</comment>
<dbReference type="InterPro" id="IPR018108">
    <property type="entry name" value="MCP_transmembrane"/>
</dbReference>
<dbReference type="PANTHER" id="PTHR45928:SF1">
    <property type="entry name" value="RE38146P"/>
    <property type="match status" value="1"/>
</dbReference>